<evidence type="ECO:0000256" key="1">
    <source>
        <dbReference type="PROSITE-ProRule" id="PRU00176"/>
    </source>
</evidence>
<keyword evidence="1" id="KW-0694">RNA-binding</keyword>
<comment type="caution">
    <text evidence="4">The sequence shown here is derived from an EMBL/GenBank/DDBJ whole genome shotgun (WGS) entry which is preliminary data.</text>
</comment>
<keyword evidence="5" id="KW-1185">Reference proteome</keyword>
<dbReference type="PROSITE" id="PS50102">
    <property type="entry name" value="RRM"/>
    <property type="match status" value="1"/>
</dbReference>
<gene>
    <name evidence="4" type="ORF">WJX73_000844</name>
</gene>
<dbReference type="InterPro" id="IPR035979">
    <property type="entry name" value="RBD_domain_sf"/>
</dbReference>
<evidence type="ECO:0000313" key="4">
    <source>
        <dbReference type="EMBL" id="KAK9806560.1"/>
    </source>
</evidence>
<dbReference type="AlphaFoldDB" id="A0AAW1P9D1"/>
<dbReference type="InterPro" id="IPR012677">
    <property type="entry name" value="Nucleotide-bd_a/b_plait_sf"/>
</dbReference>
<sequence>MAGPDATAVAHLILKAPQRSSPGNLESGAPPTSVSPADGLHDEPESSDNITAVHLDAGDAAKASKVPVKFLDDGDASSIQSSHASGRRSAATSDSPRSSHAKGSQAVAHANGHAMMPKDNGGVLPSLWVGSIPNGMKEYDLAQLFRFEPTACKIICGPGRSIGYAIVSFPNAEQTNAVLADNNTITVANRLLPIRVSTKPIRPDRRGARRNPNGN</sequence>
<dbReference type="EMBL" id="JALJOQ010000036">
    <property type="protein sequence ID" value="KAK9806560.1"/>
    <property type="molecule type" value="Genomic_DNA"/>
</dbReference>
<dbReference type="SUPFAM" id="SSF54928">
    <property type="entry name" value="RNA-binding domain, RBD"/>
    <property type="match status" value="1"/>
</dbReference>
<dbReference type="Proteomes" id="UP001465755">
    <property type="component" value="Unassembled WGS sequence"/>
</dbReference>
<organism evidence="4 5">
    <name type="scientific">Symbiochloris irregularis</name>
    <dbReference type="NCBI Taxonomy" id="706552"/>
    <lineage>
        <taxon>Eukaryota</taxon>
        <taxon>Viridiplantae</taxon>
        <taxon>Chlorophyta</taxon>
        <taxon>core chlorophytes</taxon>
        <taxon>Trebouxiophyceae</taxon>
        <taxon>Trebouxiales</taxon>
        <taxon>Trebouxiaceae</taxon>
        <taxon>Symbiochloris</taxon>
    </lineage>
</organism>
<evidence type="ECO:0000259" key="3">
    <source>
        <dbReference type="PROSITE" id="PS50102"/>
    </source>
</evidence>
<reference evidence="4 5" key="1">
    <citation type="journal article" date="2024" name="Nat. Commun.">
        <title>Phylogenomics reveals the evolutionary origins of lichenization in chlorophyte algae.</title>
        <authorList>
            <person name="Puginier C."/>
            <person name="Libourel C."/>
            <person name="Otte J."/>
            <person name="Skaloud P."/>
            <person name="Haon M."/>
            <person name="Grisel S."/>
            <person name="Petersen M."/>
            <person name="Berrin J.G."/>
            <person name="Delaux P.M."/>
            <person name="Dal Grande F."/>
            <person name="Keller J."/>
        </authorList>
    </citation>
    <scope>NUCLEOTIDE SEQUENCE [LARGE SCALE GENOMIC DNA]</scope>
    <source>
        <strain evidence="4 5">SAG 2036</strain>
    </source>
</reference>
<accession>A0AAW1P9D1</accession>
<proteinExistence type="predicted"/>
<dbReference type="SMART" id="SM00360">
    <property type="entry name" value="RRM"/>
    <property type="match status" value="1"/>
</dbReference>
<evidence type="ECO:0000313" key="5">
    <source>
        <dbReference type="Proteomes" id="UP001465755"/>
    </source>
</evidence>
<dbReference type="Pfam" id="PF00076">
    <property type="entry name" value="RRM_1"/>
    <property type="match status" value="1"/>
</dbReference>
<protein>
    <recommendedName>
        <fullName evidence="3">RRM domain-containing protein</fullName>
    </recommendedName>
</protein>
<feature type="compositionally biased region" description="Polar residues" evidence="2">
    <location>
        <begin position="18"/>
        <end position="35"/>
    </location>
</feature>
<name>A0AAW1P9D1_9CHLO</name>
<dbReference type="GO" id="GO:0003723">
    <property type="term" value="F:RNA binding"/>
    <property type="evidence" value="ECO:0007669"/>
    <property type="project" value="UniProtKB-UniRule"/>
</dbReference>
<feature type="region of interest" description="Disordered" evidence="2">
    <location>
        <begin position="74"/>
        <end position="108"/>
    </location>
</feature>
<dbReference type="InterPro" id="IPR000504">
    <property type="entry name" value="RRM_dom"/>
</dbReference>
<dbReference type="CDD" id="cd00590">
    <property type="entry name" value="RRM_SF"/>
    <property type="match status" value="1"/>
</dbReference>
<feature type="compositionally biased region" description="Polar residues" evidence="2">
    <location>
        <begin position="77"/>
        <end position="102"/>
    </location>
</feature>
<dbReference type="Gene3D" id="3.30.70.330">
    <property type="match status" value="1"/>
</dbReference>
<feature type="domain" description="RRM" evidence="3">
    <location>
        <begin position="125"/>
        <end position="199"/>
    </location>
</feature>
<feature type="region of interest" description="Disordered" evidence="2">
    <location>
        <begin position="1"/>
        <end position="55"/>
    </location>
</feature>
<evidence type="ECO:0000256" key="2">
    <source>
        <dbReference type="SAM" id="MobiDB-lite"/>
    </source>
</evidence>